<keyword evidence="4" id="KW-0479">Metal-binding</keyword>
<evidence type="ECO:0000313" key="7">
    <source>
        <dbReference type="EMBL" id="OCF30804.1"/>
    </source>
</evidence>
<feature type="region of interest" description="Disordered" evidence="5">
    <location>
        <begin position="817"/>
        <end position="836"/>
    </location>
</feature>
<evidence type="ECO:0000313" key="8">
    <source>
        <dbReference type="Proteomes" id="UP000092666"/>
    </source>
</evidence>
<evidence type="ECO:0000256" key="5">
    <source>
        <dbReference type="SAM" id="MobiDB-lite"/>
    </source>
</evidence>
<dbReference type="GO" id="GO:0008270">
    <property type="term" value="F:zinc ion binding"/>
    <property type="evidence" value="ECO:0007669"/>
    <property type="project" value="UniProtKB-KW"/>
</dbReference>
<dbReference type="AlphaFoldDB" id="A0A1B9GIA2"/>
<dbReference type="InterPro" id="IPR000504">
    <property type="entry name" value="RRM_dom"/>
</dbReference>
<name>A0A1B9GIA2_9TREE</name>
<accession>A0A1B9GIA2</accession>
<keyword evidence="8" id="KW-1185">Reference proteome</keyword>
<comment type="similarity">
    <text evidence="2">Belongs to the ARS2 family.</text>
</comment>
<evidence type="ECO:0000256" key="3">
    <source>
        <dbReference type="ARBA" id="ARBA00023242"/>
    </source>
</evidence>
<dbReference type="Pfam" id="PF04959">
    <property type="entry name" value="ARS2"/>
    <property type="match status" value="1"/>
</dbReference>
<feature type="compositionally biased region" description="Basic and acidic residues" evidence="5">
    <location>
        <begin position="68"/>
        <end position="109"/>
    </location>
</feature>
<evidence type="ECO:0000256" key="2">
    <source>
        <dbReference type="ARBA" id="ARBA00005407"/>
    </source>
</evidence>
<keyword evidence="3" id="KW-0539">Nucleus</keyword>
<dbReference type="Pfam" id="PF12066">
    <property type="entry name" value="SERRATE_Ars2_N"/>
    <property type="match status" value="1"/>
</dbReference>
<dbReference type="Proteomes" id="UP000092666">
    <property type="component" value="Unassembled WGS sequence"/>
</dbReference>
<dbReference type="InterPro" id="IPR013087">
    <property type="entry name" value="Znf_C2H2_type"/>
</dbReference>
<reference evidence="7 8" key="1">
    <citation type="submission" date="2013-07" db="EMBL/GenBank/DDBJ databases">
        <title>The Genome Sequence of Cryptococcus heveanensis BCC8398.</title>
        <authorList>
            <consortium name="The Broad Institute Genome Sequencing Platform"/>
            <person name="Cuomo C."/>
            <person name="Litvintseva A."/>
            <person name="Chen Y."/>
            <person name="Heitman J."/>
            <person name="Sun S."/>
            <person name="Springer D."/>
            <person name="Dromer F."/>
            <person name="Young S.K."/>
            <person name="Zeng Q."/>
            <person name="Gargeya S."/>
            <person name="Fitzgerald M."/>
            <person name="Abouelleil A."/>
            <person name="Alvarado L."/>
            <person name="Berlin A.M."/>
            <person name="Chapman S.B."/>
            <person name="Dewar J."/>
            <person name="Goldberg J."/>
            <person name="Griggs A."/>
            <person name="Gujja S."/>
            <person name="Hansen M."/>
            <person name="Howarth C."/>
            <person name="Imamovic A."/>
            <person name="Larimer J."/>
            <person name="McCowan C."/>
            <person name="Murphy C."/>
            <person name="Pearson M."/>
            <person name="Priest M."/>
            <person name="Roberts A."/>
            <person name="Saif S."/>
            <person name="Shea T."/>
            <person name="Sykes S."/>
            <person name="Wortman J."/>
            <person name="Nusbaum C."/>
            <person name="Birren B."/>
        </authorList>
    </citation>
    <scope>NUCLEOTIDE SEQUENCE [LARGE SCALE GENOMIC DNA]</scope>
    <source>
        <strain evidence="7 8">BCC8398</strain>
    </source>
</reference>
<feature type="region of interest" description="Disordered" evidence="5">
    <location>
        <begin position="1"/>
        <end position="158"/>
    </location>
</feature>
<evidence type="ECO:0000259" key="6">
    <source>
        <dbReference type="PROSITE" id="PS50157"/>
    </source>
</evidence>
<feature type="region of interest" description="Disordered" evidence="5">
    <location>
        <begin position="864"/>
        <end position="907"/>
    </location>
</feature>
<dbReference type="SUPFAM" id="SSF54928">
    <property type="entry name" value="RNA-binding domain, RBD"/>
    <property type="match status" value="1"/>
</dbReference>
<feature type="compositionally biased region" description="Acidic residues" evidence="5">
    <location>
        <begin position="451"/>
        <end position="463"/>
    </location>
</feature>
<gene>
    <name evidence="7" type="ORF">I316_07527</name>
</gene>
<feature type="compositionally biased region" description="Low complexity" evidence="5">
    <location>
        <begin position="13"/>
        <end position="29"/>
    </location>
</feature>
<dbReference type="InterPro" id="IPR035979">
    <property type="entry name" value="RBD_domain_sf"/>
</dbReference>
<dbReference type="Pfam" id="PF00076">
    <property type="entry name" value="RRM_1"/>
    <property type="match status" value="1"/>
</dbReference>
<feature type="compositionally biased region" description="Basic and acidic residues" evidence="5">
    <location>
        <begin position="289"/>
        <end position="313"/>
    </location>
</feature>
<feature type="compositionally biased region" description="Basic and acidic residues" evidence="5">
    <location>
        <begin position="465"/>
        <end position="481"/>
    </location>
</feature>
<feature type="compositionally biased region" description="Basic and acidic residues" evidence="5">
    <location>
        <begin position="580"/>
        <end position="592"/>
    </location>
</feature>
<dbReference type="OrthoDB" id="342064at2759"/>
<feature type="region of interest" description="Disordered" evidence="5">
    <location>
        <begin position="451"/>
        <end position="481"/>
    </location>
</feature>
<feature type="compositionally biased region" description="Pro residues" evidence="5">
    <location>
        <begin position="144"/>
        <end position="156"/>
    </location>
</feature>
<feature type="domain" description="C2H2-type" evidence="6">
    <location>
        <begin position="685"/>
        <end position="708"/>
    </location>
</feature>
<proteinExistence type="inferred from homology"/>
<feature type="compositionally biased region" description="Low complexity" evidence="5">
    <location>
        <begin position="817"/>
        <end position="830"/>
    </location>
</feature>
<organism evidence="7 8">
    <name type="scientific">Kwoniella heveanensis BCC8398</name>
    <dbReference type="NCBI Taxonomy" id="1296120"/>
    <lineage>
        <taxon>Eukaryota</taxon>
        <taxon>Fungi</taxon>
        <taxon>Dikarya</taxon>
        <taxon>Basidiomycota</taxon>
        <taxon>Agaricomycotina</taxon>
        <taxon>Tremellomycetes</taxon>
        <taxon>Tremellales</taxon>
        <taxon>Cryptococcaceae</taxon>
        <taxon>Kwoniella</taxon>
    </lineage>
</organism>
<dbReference type="STRING" id="1296120.A0A1B9GIA2"/>
<dbReference type="PANTHER" id="PTHR13165:SF0">
    <property type="entry name" value="SERRATE RNA EFFECTOR MOLECULE HOMOLOG"/>
    <property type="match status" value="1"/>
</dbReference>
<feature type="region of interest" description="Disordered" evidence="5">
    <location>
        <begin position="575"/>
        <end position="630"/>
    </location>
</feature>
<reference evidence="8" key="2">
    <citation type="submission" date="2013-12" db="EMBL/GenBank/DDBJ databases">
        <title>Evolution of pathogenesis and genome organization in the Tremellales.</title>
        <authorList>
            <person name="Cuomo C."/>
            <person name="Litvintseva A."/>
            <person name="Heitman J."/>
            <person name="Chen Y."/>
            <person name="Sun S."/>
            <person name="Springer D."/>
            <person name="Dromer F."/>
            <person name="Young S."/>
            <person name="Zeng Q."/>
            <person name="Chapman S."/>
            <person name="Gujja S."/>
            <person name="Saif S."/>
            <person name="Birren B."/>
        </authorList>
    </citation>
    <scope>NUCLEOTIDE SEQUENCE [LARGE SCALE GENOMIC DNA]</scope>
    <source>
        <strain evidence="8">BCC8398</strain>
    </source>
</reference>
<dbReference type="InterPro" id="IPR039727">
    <property type="entry name" value="SE/Ars2"/>
</dbReference>
<dbReference type="InterPro" id="IPR007042">
    <property type="entry name" value="SERRATE/Ars2_C"/>
</dbReference>
<evidence type="ECO:0000256" key="4">
    <source>
        <dbReference type="PROSITE-ProRule" id="PRU00042"/>
    </source>
</evidence>
<dbReference type="Gene3D" id="3.30.70.330">
    <property type="match status" value="1"/>
</dbReference>
<dbReference type="EMBL" id="KV700141">
    <property type="protein sequence ID" value="OCF30804.1"/>
    <property type="molecule type" value="Genomic_DNA"/>
</dbReference>
<feature type="compositionally biased region" description="Gly residues" evidence="5">
    <location>
        <begin position="898"/>
        <end position="907"/>
    </location>
</feature>
<feature type="compositionally biased region" description="Basic and acidic residues" evidence="5">
    <location>
        <begin position="599"/>
        <end position="612"/>
    </location>
</feature>
<keyword evidence="4" id="KW-0862">Zinc</keyword>
<dbReference type="PROSITE" id="PS50157">
    <property type="entry name" value="ZINC_FINGER_C2H2_2"/>
    <property type="match status" value="1"/>
</dbReference>
<sequence>MSGYPYPPDSVGSSGPYPRHSRSRSPIPRVDYPPIDREYDDRAGFSRGGFAPLPHRHSDLPPPPPPRVYDRDEYDRGRGRDRELPRRELDPEMDDRYERREWDDYDRRARAPIPHWEDEYERPKRRRSPSPLGPPSHRPRVHSPSPPPARFPPNLPDPASIETLLSFRQFAEWFRASHPQTAKNDEEETRRHREMIENGTATEQQAKEKVGMAKRYERYRKEFHSRQLYALFLTHKDSIWFQERYSNTPEYIAFRRRLNRQGRVPLAEKHMEELRSGAWDTIDFDMPESDDKSGSKSRLNDNDEPEGLDRALGDKQDWVGEETLRTEIAPKPKQVFVKTAPPTTSRKELEELFARIPGFQWLAVSEPAQKKSFHRVAWAQYADDVDISEVIQKLDGQKIDGFTFHMSVNSTSTIGRLRVTPDIANSLDRLTQDGERAKALALKLEEELLGDDDEEEDKLEGEGEPAPKPEPLEKKVPGLREKPSDVVEETIGRLLDLQALSGEGLDEEKKIRKAKVIVDQWIAYLRHGLSTCYYCVAPMSFAEELHRKCIGHMRPHPSVKSDTEEVDAAIDANDNAAAETKTEDAPVERAAGEEGEEDRELRDSDDRDRDQTTKAAQSEAGVPQQKRTSFFPQKTQEEKWIDGLEVKLRPLLGEVDVVEYGGRDVEAETKKLCAPLIKQEEPSKYRCKDCNKLFRAPEFVIKHIFVKHPEVTKTKLEDIGMLNNYVLDPQHLQPAMSTLAAVDDKLPYSQSLPGVGLGGGNPLMMAVNPAMASSNGGPGGAMFNPQNMNMQGMGMMQQQMMMMMQMQQAMMMGMNMPMGGNQGQGQNQSFGSGGSGGGGLGNLAGASGGAGAGLAARMGGIVGDASRDAAPLPPAPAGGEDPRARRGRVSYQDLDEPGGAGDGGLPY</sequence>
<dbReference type="PROSITE" id="PS00028">
    <property type="entry name" value="ZINC_FINGER_C2H2_1"/>
    <property type="match status" value="1"/>
</dbReference>
<dbReference type="InterPro" id="IPR021933">
    <property type="entry name" value="SERRATE/Ars2_N"/>
</dbReference>
<feature type="compositionally biased region" description="Basic and acidic residues" evidence="5">
    <location>
        <begin position="34"/>
        <end position="44"/>
    </location>
</feature>
<dbReference type="PANTHER" id="PTHR13165">
    <property type="entry name" value="ARSENITE-RESISTANCE PROTEIN 2"/>
    <property type="match status" value="1"/>
</dbReference>
<dbReference type="GO" id="GO:0016070">
    <property type="term" value="P:RNA metabolic process"/>
    <property type="evidence" value="ECO:0007669"/>
    <property type="project" value="UniProtKB-ARBA"/>
</dbReference>
<comment type="subcellular location">
    <subcellularLocation>
        <location evidence="1">Nucleus</location>
    </subcellularLocation>
</comment>
<dbReference type="GO" id="GO:0003723">
    <property type="term" value="F:RNA binding"/>
    <property type="evidence" value="ECO:0007669"/>
    <property type="project" value="InterPro"/>
</dbReference>
<feature type="region of interest" description="Disordered" evidence="5">
    <location>
        <begin position="280"/>
        <end position="313"/>
    </location>
</feature>
<protein>
    <recommendedName>
        <fullName evidence="6">C2H2-type domain-containing protein</fullName>
    </recommendedName>
</protein>
<keyword evidence="4" id="KW-0863">Zinc-finger</keyword>
<dbReference type="GO" id="GO:0016604">
    <property type="term" value="C:nuclear body"/>
    <property type="evidence" value="ECO:0007669"/>
    <property type="project" value="TreeGrafter"/>
</dbReference>
<dbReference type="InterPro" id="IPR012677">
    <property type="entry name" value="Nucleotide-bd_a/b_plait_sf"/>
</dbReference>
<evidence type="ECO:0000256" key="1">
    <source>
        <dbReference type="ARBA" id="ARBA00004123"/>
    </source>
</evidence>
<dbReference type="GO" id="GO:0031047">
    <property type="term" value="P:regulatory ncRNA-mediated gene silencing"/>
    <property type="evidence" value="ECO:0007669"/>
    <property type="project" value="UniProtKB-ARBA"/>
</dbReference>
<dbReference type="CDD" id="cd00590">
    <property type="entry name" value="RRM_SF"/>
    <property type="match status" value="1"/>
</dbReference>